<reference evidence="2" key="1">
    <citation type="journal article" date="2020" name="mSystems">
        <title>Genome- and Community-Level Interaction Insights into Carbon Utilization and Element Cycling Functions of Hydrothermarchaeota in Hydrothermal Sediment.</title>
        <authorList>
            <person name="Zhou Z."/>
            <person name="Liu Y."/>
            <person name="Xu W."/>
            <person name="Pan J."/>
            <person name="Luo Z.H."/>
            <person name="Li M."/>
        </authorList>
    </citation>
    <scope>NUCLEOTIDE SEQUENCE [LARGE SCALE GENOMIC DNA]</scope>
    <source>
        <strain evidence="2">HyVt-443</strain>
    </source>
</reference>
<gene>
    <name evidence="2" type="ORF">ENI96_11880</name>
</gene>
<accession>A0A831WBD3</accession>
<feature type="signal peptide" evidence="1">
    <location>
        <begin position="1"/>
        <end position="26"/>
    </location>
</feature>
<dbReference type="AlphaFoldDB" id="A0A831WBD3"/>
<dbReference type="EMBL" id="DRKP01000143">
    <property type="protein sequence ID" value="HEB97117.1"/>
    <property type="molecule type" value="Genomic_DNA"/>
</dbReference>
<organism evidence="2 3">
    <name type="scientific">Sedimenticola thiotaurini</name>
    <dbReference type="NCBI Taxonomy" id="1543721"/>
    <lineage>
        <taxon>Bacteria</taxon>
        <taxon>Pseudomonadati</taxon>
        <taxon>Pseudomonadota</taxon>
        <taxon>Gammaproteobacteria</taxon>
        <taxon>Chromatiales</taxon>
        <taxon>Sedimenticolaceae</taxon>
        <taxon>Sedimenticola</taxon>
    </lineage>
</organism>
<evidence type="ECO:0000313" key="2">
    <source>
        <dbReference type="EMBL" id="HEB97117.1"/>
    </source>
</evidence>
<comment type="caution">
    <text evidence="2">The sequence shown here is derived from an EMBL/GenBank/DDBJ whole genome shotgun (WGS) entry which is preliminary data.</text>
</comment>
<proteinExistence type="predicted"/>
<feature type="chain" id="PRO_5032305753" evidence="1">
    <location>
        <begin position="27"/>
        <end position="120"/>
    </location>
</feature>
<evidence type="ECO:0000256" key="1">
    <source>
        <dbReference type="SAM" id="SignalP"/>
    </source>
</evidence>
<dbReference type="Proteomes" id="UP000886251">
    <property type="component" value="Unassembled WGS sequence"/>
</dbReference>
<protein>
    <submittedName>
        <fullName evidence="2">SoxXA-binding protein</fullName>
    </submittedName>
</protein>
<name>A0A831WBD3_9GAMM</name>
<evidence type="ECO:0000313" key="3">
    <source>
        <dbReference type="Proteomes" id="UP000886251"/>
    </source>
</evidence>
<keyword evidence="1" id="KW-0732">Signal</keyword>
<sequence length="120" mass="12968">MMRIDKTMTGVALALALMLGGGVAMAAGTDAKAADPKAAEAAKVIEHAEMARKRAASVDGEWRDTAKFIKKARALAKEGKYDAAIKLAKKAKRQGELGYEQAVSQEKLRIPSYFQSYYSD</sequence>